<name>A0ABS8Z5M0_9PSEU</name>
<dbReference type="Gene3D" id="3.40.50.1820">
    <property type="entry name" value="alpha/beta hydrolase"/>
    <property type="match status" value="1"/>
</dbReference>
<dbReference type="Proteomes" id="UP001521150">
    <property type="component" value="Unassembled WGS sequence"/>
</dbReference>
<keyword evidence="4" id="KW-1185">Reference proteome</keyword>
<dbReference type="InterPro" id="IPR050300">
    <property type="entry name" value="GDXG_lipolytic_enzyme"/>
</dbReference>
<dbReference type="InterPro" id="IPR029058">
    <property type="entry name" value="AB_hydrolase_fold"/>
</dbReference>
<evidence type="ECO:0000256" key="1">
    <source>
        <dbReference type="ARBA" id="ARBA00022801"/>
    </source>
</evidence>
<dbReference type="EMBL" id="JAJVCN010000001">
    <property type="protein sequence ID" value="MCE7003188.1"/>
    <property type="molecule type" value="Genomic_DNA"/>
</dbReference>
<proteinExistence type="predicted"/>
<comment type="caution">
    <text evidence="3">The sequence shown here is derived from an EMBL/GenBank/DDBJ whole genome shotgun (WGS) entry which is preliminary data.</text>
</comment>
<dbReference type="RefSeq" id="WP_233724743.1">
    <property type="nucleotide sequence ID" value="NZ_JAJVCN010000001.1"/>
</dbReference>
<evidence type="ECO:0000259" key="2">
    <source>
        <dbReference type="Pfam" id="PF07859"/>
    </source>
</evidence>
<dbReference type="Pfam" id="PF07859">
    <property type="entry name" value="Abhydrolase_3"/>
    <property type="match status" value="1"/>
</dbReference>
<feature type="domain" description="Alpha/beta hydrolase fold-3" evidence="2">
    <location>
        <begin position="28"/>
        <end position="221"/>
    </location>
</feature>
<dbReference type="GO" id="GO:0016787">
    <property type="term" value="F:hydrolase activity"/>
    <property type="evidence" value="ECO:0007669"/>
    <property type="project" value="UniProtKB-KW"/>
</dbReference>
<gene>
    <name evidence="3" type="ORF">LWC34_10145</name>
</gene>
<dbReference type="PANTHER" id="PTHR48081:SF8">
    <property type="entry name" value="ALPHA_BETA HYDROLASE FOLD-3 DOMAIN-CONTAINING PROTEIN-RELATED"/>
    <property type="match status" value="1"/>
</dbReference>
<organism evidence="3 4">
    <name type="scientific">Kibdelosporangium philippinense</name>
    <dbReference type="NCBI Taxonomy" id="211113"/>
    <lineage>
        <taxon>Bacteria</taxon>
        <taxon>Bacillati</taxon>
        <taxon>Actinomycetota</taxon>
        <taxon>Actinomycetes</taxon>
        <taxon>Pseudonocardiales</taxon>
        <taxon>Pseudonocardiaceae</taxon>
        <taxon>Kibdelosporangium</taxon>
    </lineage>
</organism>
<dbReference type="InterPro" id="IPR013094">
    <property type="entry name" value="AB_hydrolase_3"/>
</dbReference>
<dbReference type="SUPFAM" id="SSF53474">
    <property type="entry name" value="alpha/beta-Hydrolases"/>
    <property type="match status" value="1"/>
</dbReference>
<keyword evidence="1 3" id="KW-0378">Hydrolase</keyword>
<protein>
    <submittedName>
        <fullName evidence="3">Alpha/beta hydrolase</fullName>
    </submittedName>
</protein>
<evidence type="ECO:0000313" key="4">
    <source>
        <dbReference type="Proteomes" id="UP001521150"/>
    </source>
</evidence>
<sequence length="247" mass="26350">MGVTWESVVVRGVPARVFRPANGRDEWLVWAHGGSWIRGSVEGWHEPCADLAVQSGRTVVSVEYRLAPHHPHPAALTDVLTIMDWASTQSGRVAVGGDSAGGTIAACAALTWRDLGRSLTAQVLAYPPFDPECQAASYSLGTFPTKSDMQAAWRLYRANGPGDAYSTPFDAKDLSGLPPAVLGVGSLDPVSGDVHDYAKRLRAAGITVELRLFPGLPHGVFLQPGANPLRDWLGSALRDLTAIKETS</sequence>
<accession>A0ABS8Z5M0</accession>
<reference evidence="3 4" key="1">
    <citation type="submission" date="2021-12" db="EMBL/GenBank/DDBJ databases">
        <title>Genome sequence of Kibdelosporangium philippinense ATCC 49844.</title>
        <authorList>
            <person name="Fedorov E.A."/>
            <person name="Omeragic M."/>
            <person name="Shalygina K.F."/>
            <person name="Maclea K.S."/>
        </authorList>
    </citation>
    <scope>NUCLEOTIDE SEQUENCE [LARGE SCALE GENOMIC DNA]</scope>
    <source>
        <strain evidence="3 4">ATCC 49844</strain>
    </source>
</reference>
<dbReference type="PANTHER" id="PTHR48081">
    <property type="entry name" value="AB HYDROLASE SUPERFAMILY PROTEIN C4A8.06C"/>
    <property type="match status" value="1"/>
</dbReference>
<evidence type="ECO:0000313" key="3">
    <source>
        <dbReference type="EMBL" id="MCE7003188.1"/>
    </source>
</evidence>